<dbReference type="InterPro" id="IPR011043">
    <property type="entry name" value="Gal_Oxase/kelch_b-propeller"/>
</dbReference>
<feature type="compositionally biased region" description="Acidic residues" evidence="1">
    <location>
        <begin position="794"/>
        <end position="820"/>
    </location>
</feature>
<evidence type="ECO:0000256" key="1">
    <source>
        <dbReference type="SAM" id="MobiDB-lite"/>
    </source>
</evidence>
<keyword evidence="2" id="KW-0812">Transmembrane</keyword>
<reference evidence="3 4" key="1">
    <citation type="submission" date="2024-02" db="EMBL/GenBank/DDBJ databases">
        <authorList>
            <person name="Chen Y."/>
            <person name="Shah S."/>
            <person name="Dougan E. K."/>
            <person name="Thang M."/>
            <person name="Chan C."/>
        </authorList>
    </citation>
    <scope>NUCLEOTIDE SEQUENCE [LARGE SCALE GENOMIC DNA]</scope>
</reference>
<keyword evidence="2" id="KW-1133">Transmembrane helix</keyword>
<dbReference type="SUPFAM" id="SSF50965">
    <property type="entry name" value="Galactose oxidase, central domain"/>
    <property type="match status" value="1"/>
</dbReference>
<dbReference type="Gene3D" id="2.120.10.80">
    <property type="entry name" value="Kelch-type beta propeller"/>
    <property type="match status" value="1"/>
</dbReference>
<gene>
    <name evidence="3" type="ORF">SCF082_LOCUS15317</name>
</gene>
<feature type="region of interest" description="Disordered" evidence="1">
    <location>
        <begin position="180"/>
        <end position="199"/>
    </location>
</feature>
<protein>
    <submittedName>
        <fullName evidence="3">MYND-type domain-containing protein</fullName>
    </submittedName>
</protein>
<evidence type="ECO:0000313" key="3">
    <source>
        <dbReference type="EMBL" id="CAK9021373.1"/>
    </source>
</evidence>
<keyword evidence="2" id="KW-0472">Membrane</keyword>
<dbReference type="InterPro" id="IPR015915">
    <property type="entry name" value="Kelch-typ_b-propeller"/>
</dbReference>
<feature type="transmembrane region" description="Helical" evidence="2">
    <location>
        <begin position="12"/>
        <end position="30"/>
    </location>
</feature>
<comment type="caution">
    <text evidence="3">The sequence shown here is derived from an EMBL/GenBank/DDBJ whole genome shotgun (WGS) entry which is preliminary data.</text>
</comment>
<evidence type="ECO:0000313" key="4">
    <source>
        <dbReference type="Proteomes" id="UP001642464"/>
    </source>
</evidence>
<dbReference type="EMBL" id="CAXAMM010009780">
    <property type="protein sequence ID" value="CAK9021373.1"/>
    <property type="molecule type" value="Genomic_DNA"/>
</dbReference>
<evidence type="ECO:0000256" key="2">
    <source>
        <dbReference type="SAM" id="Phobius"/>
    </source>
</evidence>
<name>A0ABP0K3L2_9DINO</name>
<accession>A0ABP0K3L2</accession>
<keyword evidence="4" id="KW-1185">Reference proteome</keyword>
<proteinExistence type="predicted"/>
<organism evidence="3 4">
    <name type="scientific">Durusdinium trenchii</name>
    <dbReference type="NCBI Taxonomy" id="1381693"/>
    <lineage>
        <taxon>Eukaryota</taxon>
        <taxon>Sar</taxon>
        <taxon>Alveolata</taxon>
        <taxon>Dinophyceae</taxon>
        <taxon>Suessiales</taxon>
        <taxon>Symbiodiniaceae</taxon>
        <taxon>Durusdinium</taxon>
    </lineage>
</organism>
<sequence>MGSAWSSLGPRLVTLGVLGLGGLAAAVLWLRRRVTSLPDISVPEALYTLTRGQERFKRAACARALGSIINGEVQVLEELLDESQGKHPEFGGVLPDGRGVLAVLLDELTVNADAETEAFADLLLHCTAFDASWDETDEWNALTLQVVQHLKEDLNAGDRLATLDQSSVISEKAAALRRRLRGERTAAAPEGSNSSDVPMMLSMNSRVQCPVCMTMQPDLVRCPTCRNVGYCSRSPSFDFEALLERSSFRNPLLSSSWLHPKDHPDLKRHVQPVPTFDVQREQRSNEVFDIFKRMLSGSPGRPKESPDWEDGRKMRSGWCGGAKLSGAKLKISAVRAAGTEAPEFPGGVDGRDEFVGEVLYRQLIGRRRCKRVEWRKVPHSARSSAGAREGSPGMFYQNGFIFVFGGWGGRGPRRDLHVTKLDSPMEFHPVAIDGAGPYPTYEAKVTVLDDRVSGTDPLRVLVTGGWCHGGYYEESRQYGLMEIHCKNPALSAIRARWVQVGSMDRPRANHSATFVPPRLCGAHLYPEGYVVLFGGSIEGARSSHLSLVDLSNFHWSHVDVDEGPAAPEAQNSHSATLLPRPVGRSPYGILVLGGGTGDDSNGGPPRGGEDCAGAFCLTVQEKEDSLNEEWTNGDAHLVRFQWSKVSSKLLGGRGHVAMRLWGTDTVVRVGGGKQPSRHPLPCAVCTLNWSHGQGRIDQTGHTLQSNRTPRGSSFGAGCALPDGLVLVYGGWAPARGTFSDLWAGCFDEVGRSSGFFQQLPLHEAVERDETASDDESFTFVLQRLLGEMGQRAESEDEGQELENVENDEDEDDEDEDDEGDEYLDVGQHAEALYILFNGVASKLGGERRSSKTCSTTWTRSTPDLPTEATHWSTWGGDPWQWSARHMTAIIGS</sequence>
<feature type="region of interest" description="Disordered" evidence="1">
    <location>
        <begin position="789"/>
        <end position="820"/>
    </location>
</feature>
<dbReference type="Proteomes" id="UP001642464">
    <property type="component" value="Unassembled WGS sequence"/>
</dbReference>